<name>A0A645CAA0_9ZZZZ</name>
<accession>A0A645CAA0</accession>
<dbReference type="AlphaFoldDB" id="A0A645CAA0"/>
<protein>
    <submittedName>
        <fullName evidence="1">Uncharacterized protein</fullName>
    </submittedName>
</protein>
<gene>
    <name evidence="1" type="ORF">SDC9_120838</name>
</gene>
<dbReference type="EMBL" id="VSSQ01025609">
    <property type="protein sequence ID" value="MPM73853.1"/>
    <property type="molecule type" value="Genomic_DNA"/>
</dbReference>
<reference evidence="1" key="1">
    <citation type="submission" date="2019-08" db="EMBL/GenBank/DDBJ databases">
        <authorList>
            <person name="Kucharzyk K."/>
            <person name="Murdoch R.W."/>
            <person name="Higgins S."/>
            <person name="Loffler F."/>
        </authorList>
    </citation>
    <scope>NUCLEOTIDE SEQUENCE</scope>
</reference>
<comment type="caution">
    <text evidence="1">The sequence shown here is derived from an EMBL/GenBank/DDBJ whole genome shotgun (WGS) entry which is preliminary data.</text>
</comment>
<organism evidence="1">
    <name type="scientific">bioreactor metagenome</name>
    <dbReference type="NCBI Taxonomy" id="1076179"/>
    <lineage>
        <taxon>unclassified sequences</taxon>
        <taxon>metagenomes</taxon>
        <taxon>ecological metagenomes</taxon>
    </lineage>
</organism>
<evidence type="ECO:0000313" key="1">
    <source>
        <dbReference type="EMBL" id="MPM73853.1"/>
    </source>
</evidence>
<sequence>MFRDVADRTHHDERADGDHVIIFFPRLELFFQRGGHKALMPVRSVIRHDVEIRARFFEFVHQDHQIRVAEADDDIHLRAHIVQRLCLRIRDGDA</sequence>
<proteinExistence type="predicted"/>